<evidence type="ECO:0000256" key="3">
    <source>
        <dbReference type="ARBA" id="ARBA00022840"/>
    </source>
</evidence>
<feature type="domain" description="ABC transporter" evidence="4">
    <location>
        <begin position="5"/>
        <end position="224"/>
    </location>
</feature>
<gene>
    <name evidence="5" type="ORF">ACFS6J_15110</name>
</gene>
<evidence type="ECO:0000256" key="2">
    <source>
        <dbReference type="ARBA" id="ARBA00022741"/>
    </source>
</evidence>
<name>A0ABW6B3T7_9SPHI</name>
<dbReference type="InterPro" id="IPR003439">
    <property type="entry name" value="ABC_transporter-like_ATP-bd"/>
</dbReference>
<keyword evidence="2" id="KW-0547">Nucleotide-binding</keyword>
<dbReference type="PROSITE" id="PS50893">
    <property type="entry name" value="ABC_TRANSPORTER_2"/>
    <property type="match status" value="1"/>
</dbReference>
<dbReference type="PANTHER" id="PTHR42939">
    <property type="entry name" value="ABC TRANSPORTER ATP-BINDING PROTEIN ALBC-RELATED"/>
    <property type="match status" value="1"/>
</dbReference>
<evidence type="ECO:0000313" key="5">
    <source>
        <dbReference type="EMBL" id="MFD2963129.1"/>
    </source>
</evidence>
<keyword evidence="6" id="KW-1185">Reference proteome</keyword>
<dbReference type="Pfam" id="PF00005">
    <property type="entry name" value="ABC_tran"/>
    <property type="match status" value="1"/>
</dbReference>
<proteinExistence type="predicted"/>
<dbReference type="SMART" id="SM00382">
    <property type="entry name" value="AAA"/>
    <property type="match status" value="1"/>
</dbReference>
<sequence length="225" mass="25594">MMNKLEIDSIQLHVGNHRQLLTDCYLSCSSEEIIGILGRNGSGKSSLFEIIFGTLEPSNKFIRINGQVCKTPFAKKLVGYIPQTSIFPKDATVQKLLKFLLNSNRFEDLKKNKRIESILFSKIRHLSGGELKYLEVSTILHMDHPFVLLDEPFSGIEPIFQSEIQDLLTRNPYKKGILVSDHNFRNIMDVSNKLFLLNDGALVKITKNVELEYLGYVPKGTFSED</sequence>
<dbReference type="InterPro" id="IPR051782">
    <property type="entry name" value="ABC_Transporter_VariousFunc"/>
</dbReference>
<evidence type="ECO:0000259" key="4">
    <source>
        <dbReference type="PROSITE" id="PS50893"/>
    </source>
</evidence>
<keyword evidence="3 5" id="KW-0067">ATP-binding</keyword>
<dbReference type="Gene3D" id="3.40.50.300">
    <property type="entry name" value="P-loop containing nucleotide triphosphate hydrolases"/>
    <property type="match status" value="1"/>
</dbReference>
<reference evidence="6" key="1">
    <citation type="journal article" date="2019" name="Int. J. Syst. Evol. Microbiol.">
        <title>The Global Catalogue of Microorganisms (GCM) 10K type strain sequencing project: providing services to taxonomists for standard genome sequencing and annotation.</title>
        <authorList>
            <consortium name="The Broad Institute Genomics Platform"/>
            <consortium name="The Broad Institute Genome Sequencing Center for Infectious Disease"/>
            <person name="Wu L."/>
            <person name="Ma J."/>
        </authorList>
    </citation>
    <scope>NUCLEOTIDE SEQUENCE [LARGE SCALE GENOMIC DNA]</scope>
    <source>
        <strain evidence="6">KCTC 23098</strain>
    </source>
</reference>
<dbReference type="GO" id="GO:0005524">
    <property type="term" value="F:ATP binding"/>
    <property type="evidence" value="ECO:0007669"/>
    <property type="project" value="UniProtKB-KW"/>
</dbReference>
<dbReference type="RefSeq" id="WP_377611368.1">
    <property type="nucleotide sequence ID" value="NZ_JBHUPA010000007.1"/>
</dbReference>
<dbReference type="InterPro" id="IPR003593">
    <property type="entry name" value="AAA+_ATPase"/>
</dbReference>
<keyword evidence="1" id="KW-0813">Transport</keyword>
<organism evidence="5 6">
    <name type="scientific">Olivibacter jilunii</name>
    <dbReference type="NCBI Taxonomy" id="985016"/>
    <lineage>
        <taxon>Bacteria</taxon>
        <taxon>Pseudomonadati</taxon>
        <taxon>Bacteroidota</taxon>
        <taxon>Sphingobacteriia</taxon>
        <taxon>Sphingobacteriales</taxon>
        <taxon>Sphingobacteriaceae</taxon>
        <taxon>Olivibacter</taxon>
    </lineage>
</organism>
<protein>
    <submittedName>
        <fullName evidence="5">ATP-binding cassette domain-containing protein</fullName>
    </submittedName>
</protein>
<dbReference type="PANTHER" id="PTHR42939:SF1">
    <property type="entry name" value="ABC TRANSPORTER ATP-BINDING PROTEIN ALBC-RELATED"/>
    <property type="match status" value="1"/>
</dbReference>
<evidence type="ECO:0000313" key="6">
    <source>
        <dbReference type="Proteomes" id="UP001597560"/>
    </source>
</evidence>
<accession>A0ABW6B3T7</accession>
<evidence type="ECO:0000256" key="1">
    <source>
        <dbReference type="ARBA" id="ARBA00022448"/>
    </source>
</evidence>
<dbReference type="Proteomes" id="UP001597560">
    <property type="component" value="Unassembled WGS sequence"/>
</dbReference>
<dbReference type="SUPFAM" id="SSF52540">
    <property type="entry name" value="P-loop containing nucleoside triphosphate hydrolases"/>
    <property type="match status" value="1"/>
</dbReference>
<dbReference type="EMBL" id="JBHUPA010000007">
    <property type="protein sequence ID" value="MFD2963129.1"/>
    <property type="molecule type" value="Genomic_DNA"/>
</dbReference>
<dbReference type="InterPro" id="IPR027417">
    <property type="entry name" value="P-loop_NTPase"/>
</dbReference>
<comment type="caution">
    <text evidence="5">The sequence shown here is derived from an EMBL/GenBank/DDBJ whole genome shotgun (WGS) entry which is preliminary data.</text>
</comment>